<dbReference type="CDD" id="cd03124">
    <property type="entry name" value="alpha_CA_prokaryotic_like"/>
    <property type="match status" value="1"/>
</dbReference>
<dbReference type="PANTHER" id="PTHR18952:SF265">
    <property type="entry name" value="CARBONIC ANHYDRASE"/>
    <property type="match status" value="1"/>
</dbReference>
<dbReference type="EMBL" id="JAUSUA010000008">
    <property type="protein sequence ID" value="MDQ0209051.1"/>
    <property type="molecule type" value="Genomic_DNA"/>
</dbReference>
<keyword evidence="6 10" id="KW-0479">Metal-binding</keyword>
<evidence type="ECO:0000256" key="9">
    <source>
        <dbReference type="ARBA" id="ARBA00048348"/>
    </source>
</evidence>
<dbReference type="Proteomes" id="UP001225034">
    <property type="component" value="Unassembled WGS sequence"/>
</dbReference>
<evidence type="ECO:0000313" key="13">
    <source>
        <dbReference type="Proteomes" id="UP001225034"/>
    </source>
</evidence>
<evidence type="ECO:0000256" key="3">
    <source>
        <dbReference type="ARBA" id="ARBA00010718"/>
    </source>
</evidence>
<dbReference type="PANTHER" id="PTHR18952">
    <property type="entry name" value="CARBONIC ANHYDRASE"/>
    <property type="match status" value="1"/>
</dbReference>
<dbReference type="Gene3D" id="3.10.200.10">
    <property type="entry name" value="Alpha carbonic anhydrase"/>
    <property type="match status" value="1"/>
</dbReference>
<feature type="domain" description="Alpha-carbonic anhydrase" evidence="11">
    <location>
        <begin position="52"/>
        <end position="276"/>
    </location>
</feature>
<sequence length="276" mass="31134">MKKPNVLLKSTMITTLLLSSTLLVTTPIYAHTENQQLSYKTLNDLLTDDGHSGWSYSGLTGPEYWGELSKDYKACSKGEEQSPIALHNEDTSNEKWSFDLDYEETEFSIENNGHTIQANVEGSSSNTLHLNNTEYNLVQFHFHSPSEHTLDDEYFEMEVHLVHQDHNANLAVLGVLIEEGEQNETLAGMWDLMPEDQGEATETITLNPSELVPSDLSTFQYDGSLTTPPCSEDVKWSVSDSTISLSSEQLQAFQDLYPNNYRPIQDLGNREVGFHY</sequence>
<feature type="signal peptide" evidence="10">
    <location>
        <begin position="1"/>
        <end position="30"/>
    </location>
</feature>
<dbReference type="InterPro" id="IPR001148">
    <property type="entry name" value="CA_dom"/>
</dbReference>
<dbReference type="InterPro" id="IPR036398">
    <property type="entry name" value="CA_dom_sf"/>
</dbReference>
<comment type="similarity">
    <text evidence="3 10">Belongs to the alpha-carbonic anhydrase family.</text>
</comment>
<feature type="chain" id="PRO_5045003775" description="Carbonic anhydrase" evidence="10">
    <location>
        <begin position="31"/>
        <end position="276"/>
    </location>
</feature>
<evidence type="ECO:0000256" key="5">
    <source>
        <dbReference type="ARBA" id="ARBA00014628"/>
    </source>
</evidence>
<evidence type="ECO:0000256" key="1">
    <source>
        <dbReference type="ARBA" id="ARBA00001947"/>
    </source>
</evidence>
<evidence type="ECO:0000256" key="7">
    <source>
        <dbReference type="ARBA" id="ARBA00022833"/>
    </source>
</evidence>
<dbReference type="InterPro" id="IPR018338">
    <property type="entry name" value="Carbonic_anhydrase_a-class_CS"/>
</dbReference>
<dbReference type="SUPFAM" id="SSF51069">
    <property type="entry name" value="Carbonic anhydrase"/>
    <property type="match status" value="1"/>
</dbReference>
<dbReference type="PROSITE" id="PS00162">
    <property type="entry name" value="ALPHA_CA_1"/>
    <property type="match status" value="1"/>
</dbReference>
<evidence type="ECO:0000256" key="8">
    <source>
        <dbReference type="ARBA" id="ARBA00023239"/>
    </source>
</evidence>
<dbReference type="PROSITE" id="PS51144">
    <property type="entry name" value="ALPHA_CA_2"/>
    <property type="match status" value="1"/>
</dbReference>
<dbReference type="GO" id="GO:0004089">
    <property type="term" value="F:carbonate dehydratase activity"/>
    <property type="evidence" value="ECO:0007669"/>
    <property type="project" value="UniProtKB-EC"/>
</dbReference>
<evidence type="ECO:0000313" key="12">
    <source>
        <dbReference type="EMBL" id="MDQ0209051.1"/>
    </source>
</evidence>
<protein>
    <recommendedName>
        <fullName evidence="5 10">Carbonic anhydrase</fullName>
        <ecNumber evidence="4 10">4.2.1.1</ecNumber>
    </recommendedName>
</protein>
<evidence type="ECO:0000256" key="2">
    <source>
        <dbReference type="ARBA" id="ARBA00002904"/>
    </source>
</evidence>
<gene>
    <name evidence="12" type="ORF">J2S05_003886</name>
</gene>
<dbReference type="RefSeq" id="WP_306985617.1">
    <property type="nucleotide sequence ID" value="NZ_JAUSUA010000008.1"/>
</dbReference>
<keyword evidence="7 10" id="KW-0862">Zinc</keyword>
<dbReference type="SMART" id="SM01057">
    <property type="entry name" value="Carb_anhydrase"/>
    <property type="match status" value="1"/>
</dbReference>
<name>A0ABT9YMS2_9BACI</name>
<keyword evidence="13" id="KW-1185">Reference proteome</keyword>
<accession>A0ABT9YMS2</accession>
<dbReference type="EC" id="4.2.1.1" evidence="4 10"/>
<evidence type="ECO:0000256" key="10">
    <source>
        <dbReference type="RuleBase" id="RU367011"/>
    </source>
</evidence>
<evidence type="ECO:0000259" key="11">
    <source>
        <dbReference type="PROSITE" id="PS51144"/>
    </source>
</evidence>
<dbReference type="InterPro" id="IPR023561">
    <property type="entry name" value="Carbonic_anhydrase_a-class"/>
</dbReference>
<comment type="caution">
    <text evidence="12">The sequence shown here is derived from an EMBL/GenBank/DDBJ whole genome shotgun (WGS) entry which is preliminary data.</text>
</comment>
<keyword evidence="10" id="KW-0732">Signal</keyword>
<evidence type="ECO:0000256" key="6">
    <source>
        <dbReference type="ARBA" id="ARBA00022723"/>
    </source>
</evidence>
<comment type="catalytic activity">
    <reaction evidence="9 10">
        <text>hydrogencarbonate + H(+) = CO2 + H2O</text>
        <dbReference type="Rhea" id="RHEA:10748"/>
        <dbReference type="ChEBI" id="CHEBI:15377"/>
        <dbReference type="ChEBI" id="CHEBI:15378"/>
        <dbReference type="ChEBI" id="CHEBI:16526"/>
        <dbReference type="ChEBI" id="CHEBI:17544"/>
        <dbReference type="EC" id="4.2.1.1"/>
    </reaction>
</comment>
<organism evidence="12 13">
    <name type="scientific">Alkalicoccobacillus murimartini</name>
    <dbReference type="NCBI Taxonomy" id="171685"/>
    <lineage>
        <taxon>Bacteria</taxon>
        <taxon>Bacillati</taxon>
        <taxon>Bacillota</taxon>
        <taxon>Bacilli</taxon>
        <taxon>Bacillales</taxon>
        <taxon>Bacillaceae</taxon>
        <taxon>Alkalicoccobacillus</taxon>
    </lineage>
</organism>
<reference evidence="12 13" key="1">
    <citation type="submission" date="2023-07" db="EMBL/GenBank/DDBJ databases">
        <title>Genomic Encyclopedia of Type Strains, Phase IV (KMG-IV): sequencing the most valuable type-strain genomes for metagenomic binning, comparative biology and taxonomic classification.</title>
        <authorList>
            <person name="Goeker M."/>
        </authorList>
    </citation>
    <scope>NUCLEOTIDE SEQUENCE [LARGE SCALE GENOMIC DNA]</scope>
    <source>
        <strain evidence="12 13">DSM 19154</strain>
    </source>
</reference>
<dbReference type="Pfam" id="PF00194">
    <property type="entry name" value="Carb_anhydrase"/>
    <property type="match status" value="1"/>
</dbReference>
<dbReference type="InterPro" id="IPR041891">
    <property type="entry name" value="Alpha_CA_prokaryot-like"/>
</dbReference>
<proteinExistence type="inferred from homology"/>
<comment type="cofactor">
    <cofactor evidence="1 10">
        <name>Zn(2+)</name>
        <dbReference type="ChEBI" id="CHEBI:29105"/>
    </cofactor>
</comment>
<evidence type="ECO:0000256" key="4">
    <source>
        <dbReference type="ARBA" id="ARBA00012925"/>
    </source>
</evidence>
<keyword evidence="8 10" id="KW-0456">Lyase</keyword>
<comment type="function">
    <text evidence="2 10">Reversible hydration of carbon dioxide.</text>
</comment>